<organism evidence="2 3">
    <name type="scientific">Croceibacterium selenioxidans</name>
    <dbReference type="NCBI Taxonomy" id="2838833"/>
    <lineage>
        <taxon>Bacteria</taxon>
        <taxon>Pseudomonadati</taxon>
        <taxon>Pseudomonadota</taxon>
        <taxon>Alphaproteobacteria</taxon>
        <taxon>Sphingomonadales</taxon>
        <taxon>Erythrobacteraceae</taxon>
        <taxon>Croceibacterium</taxon>
    </lineage>
</organism>
<gene>
    <name evidence="2" type="ORF">KK137_09650</name>
</gene>
<keyword evidence="1" id="KW-0812">Transmembrane</keyword>
<feature type="transmembrane region" description="Helical" evidence="1">
    <location>
        <begin position="129"/>
        <end position="149"/>
    </location>
</feature>
<evidence type="ECO:0000313" key="3">
    <source>
        <dbReference type="Proteomes" id="UP000811255"/>
    </source>
</evidence>
<feature type="transmembrane region" description="Helical" evidence="1">
    <location>
        <begin position="74"/>
        <end position="94"/>
    </location>
</feature>
<evidence type="ECO:0000256" key="1">
    <source>
        <dbReference type="SAM" id="Phobius"/>
    </source>
</evidence>
<dbReference type="RefSeq" id="WP_214536234.1">
    <property type="nucleotide sequence ID" value="NZ_JAHFVK010000002.1"/>
</dbReference>
<keyword evidence="1" id="KW-0472">Membrane</keyword>
<evidence type="ECO:0000313" key="2">
    <source>
        <dbReference type="EMBL" id="MBT2134598.1"/>
    </source>
</evidence>
<name>A0ABS5W4C5_9SPHN</name>
<feature type="transmembrane region" description="Helical" evidence="1">
    <location>
        <begin position="100"/>
        <end position="122"/>
    </location>
</feature>
<dbReference type="Proteomes" id="UP000811255">
    <property type="component" value="Unassembled WGS sequence"/>
</dbReference>
<dbReference type="EMBL" id="JAHFVK010000002">
    <property type="protein sequence ID" value="MBT2134598.1"/>
    <property type="molecule type" value="Genomic_DNA"/>
</dbReference>
<dbReference type="InterPro" id="IPR005325">
    <property type="entry name" value="DUF308_memb"/>
</dbReference>
<reference evidence="2 3" key="1">
    <citation type="submission" date="2021-05" db="EMBL/GenBank/DDBJ databases">
        <title>Croceibacterium sp. LX-88 genome sequence.</title>
        <authorList>
            <person name="Luo X."/>
        </authorList>
    </citation>
    <scope>NUCLEOTIDE SEQUENCE [LARGE SCALE GENOMIC DNA]</scope>
    <source>
        <strain evidence="2 3">LX-88</strain>
    </source>
</reference>
<feature type="transmembrane region" description="Helical" evidence="1">
    <location>
        <begin position="155"/>
        <end position="177"/>
    </location>
</feature>
<dbReference type="PANTHER" id="PTHR34989:SF1">
    <property type="entry name" value="PROTEIN HDED"/>
    <property type="match status" value="1"/>
</dbReference>
<accession>A0ABS5W4C5</accession>
<feature type="transmembrane region" description="Helical" evidence="1">
    <location>
        <begin position="21"/>
        <end position="39"/>
    </location>
</feature>
<dbReference type="InterPro" id="IPR052712">
    <property type="entry name" value="Acid_resist_chaperone_HdeD"/>
</dbReference>
<proteinExistence type="predicted"/>
<protein>
    <submittedName>
        <fullName evidence="2">DUF308 domain-containing protein</fullName>
    </submittedName>
</protein>
<dbReference type="PANTHER" id="PTHR34989">
    <property type="entry name" value="PROTEIN HDED"/>
    <property type="match status" value="1"/>
</dbReference>
<comment type="caution">
    <text evidence="2">The sequence shown here is derived from an EMBL/GenBank/DDBJ whole genome shotgun (WGS) entry which is preliminary data.</text>
</comment>
<keyword evidence="3" id="KW-1185">Reference proteome</keyword>
<dbReference type="Pfam" id="PF03729">
    <property type="entry name" value="DUF308"/>
    <property type="match status" value="1"/>
</dbReference>
<feature type="transmembrane region" description="Helical" evidence="1">
    <location>
        <begin position="45"/>
        <end position="67"/>
    </location>
</feature>
<sequence length="180" mass="19083">MNTATEAADTAPNAPNKRMGTSILMGIVFIIAGTLAILSPLAATWALTIIVGASLIVSGIARIIHAFSKSWGSFFLHLLLGLLYVGGGLGFWFAPVSAAILLTVLLAWLLILQGIGEIWLAFTAKPARAWGWVLVAGVITLACGVWLVFRLPSLGVFMPGIFLGVSLIIEGWASLLMRRP</sequence>
<keyword evidence="1" id="KW-1133">Transmembrane helix</keyword>